<dbReference type="InterPro" id="IPR004263">
    <property type="entry name" value="Exostosin"/>
</dbReference>
<evidence type="ECO:0000256" key="3">
    <source>
        <dbReference type="ARBA" id="ARBA00022676"/>
    </source>
</evidence>
<evidence type="ECO:0000259" key="7">
    <source>
        <dbReference type="Pfam" id="PF03016"/>
    </source>
</evidence>
<accession>A0AAW2MIC1</accession>
<feature type="transmembrane region" description="Helical" evidence="6">
    <location>
        <begin position="12"/>
        <end position="41"/>
    </location>
</feature>
<evidence type="ECO:0000313" key="8">
    <source>
        <dbReference type="EMBL" id="KAL0330588.1"/>
    </source>
</evidence>
<keyword evidence="4" id="KW-0735">Signal-anchor</keyword>
<organism evidence="8">
    <name type="scientific">Sesamum angustifolium</name>
    <dbReference type="NCBI Taxonomy" id="2727405"/>
    <lineage>
        <taxon>Eukaryota</taxon>
        <taxon>Viridiplantae</taxon>
        <taxon>Streptophyta</taxon>
        <taxon>Embryophyta</taxon>
        <taxon>Tracheophyta</taxon>
        <taxon>Spermatophyta</taxon>
        <taxon>Magnoliopsida</taxon>
        <taxon>eudicotyledons</taxon>
        <taxon>Gunneridae</taxon>
        <taxon>Pentapetalae</taxon>
        <taxon>asterids</taxon>
        <taxon>lamiids</taxon>
        <taxon>Lamiales</taxon>
        <taxon>Pedaliaceae</taxon>
        <taxon>Sesamum</taxon>
    </lineage>
</organism>
<reference evidence="8" key="1">
    <citation type="submission" date="2020-06" db="EMBL/GenBank/DDBJ databases">
        <authorList>
            <person name="Li T."/>
            <person name="Hu X."/>
            <person name="Zhang T."/>
            <person name="Song X."/>
            <person name="Zhang H."/>
            <person name="Dai N."/>
            <person name="Sheng W."/>
            <person name="Hou X."/>
            <person name="Wei L."/>
        </authorList>
    </citation>
    <scope>NUCLEOTIDE SEQUENCE</scope>
    <source>
        <strain evidence="8">G01</strain>
        <tissue evidence="8">Leaf</tissue>
    </source>
</reference>
<evidence type="ECO:0000256" key="4">
    <source>
        <dbReference type="ARBA" id="ARBA00022968"/>
    </source>
</evidence>
<comment type="caution">
    <text evidence="8">The sequence shown here is derived from an EMBL/GenBank/DDBJ whole genome shotgun (WGS) entry which is preliminary data.</text>
</comment>
<keyword evidence="6" id="KW-0472">Membrane</keyword>
<comment type="subcellular location">
    <subcellularLocation>
        <location evidence="1">Golgi apparatus membrane</location>
        <topology evidence="1">Single-pass type II membrane protein</topology>
    </subcellularLocation>
</comment>
<keyword evidence="3" id="KW-0328">Glycosyltransferase</keyword>
<protein>
    <submittedName>
        <fullName evidence="8">Glycosyltransferase</fullName>
    </submittedName>
</protein>
<evidence type="ECO:0000256" key="5">
    <source>
        <dbReference type="ARBA" id="ARBA00023034"/>
    </source>
</evidence>
<keyword evidence="3" id="KW-0808">Transferase</keyword>
<gene>
    <name evidence="8" type="ORF">Sangu_1604300</name>
</gene>
<evidence type="ECO:0000256" key="1">
    <source>
        <dbReference type="ARBA" id="ARBA00004323"/>
    </source>
</evidence>
<dbReference type="GO" id="GO:0016757">
    <property type="term" value="F:glycosyltransferase activity"/>
    <property type="evidence" value="ECO:0007669"/>
    <property type="project" value="UniProtKB-KW"/>
</dbReference>
<keyword evidence="5" id="KW-0333">Golgi apparatus</keyword>
<evidence type="ECO:0000256" key="2">
    <source>
        <dbReference type="ARBA" id="ARBA00010271"/>
    </source>
</evidence>
<dbReference type="EMBL" id="JACGWK010000010">
    <property type="protein sequence ID" value="KAL0330588.1"/>
    <property type="molecule type" value="Genomic_DNA"/>
</dbReference>
<name>A0AAW2MIC1_9LAMI</name>
<dbReference type="SUPFAM" id="SSF53756">
    <property type="entry name" value="UDP-Glycosyltransferase/glycogen phosphorylase"/>
    <property type="match status" value="1"/>
</dbReference>
<sequence length="496" mass="56334">MVMKSGAGSGSGGVVCTSFSIVLISAVFAASIAFVFLIGYFSHGLPSSFYSPSQPQFHIPIVELLSHARPAPDQSTAVLSSEFSSKFKPPVTHDYDDGPPFDLIWEMQRRAENKLEQGLARARAAILKAASATNSSIIIKNNEILSPAIYWNPSAFYQSYKEMERRFKVYVYQEGELPIVHDGPCKDIYSSEGRFIHEMEHGNNRFKTSNARAAHVYFMPFSVTWMVKYLYKPNTYNVSPLKEFVSDYVKLISTKHPFWNRTQGADHFMLSCHDWGPKASQGNAFLYNTSMRVLCNANSSEGFDPTKDVSLPEIHLYGGIVNPKLISPPPSTISRPNLAFFAGGIHGPIRPILLKHWRGKDTDLHVYEYLPKDQDYYDSMLRSKFCLCPSGYEVASPRIVEAIYAGCIPVILSDHYVLPFSDVLRWEVFSIQVDISEIPRLKEILLAVSEDEYLRLKEGLRAVRRHFLLNQPVKRFDMFHMILHSVWLRRLNLRVG</sequence>
<proteinExistence type="inferred from homology"/>
<dbReference type="InterPro" id="IPR040911">
    <property type="entry name" value="Exostosin_GT47"/>
</dbReference>
<feature type="domain" description="Exostosin GT47" evidence="7">
    <location>
        <begin position="164"/>
        <end position="445"/>
    </location>
</feature>
<keyword evidence="6" id="KW-0812">Transmembrane</keyword>
<dbReference type="PANTHER" id="PTHR11062">
    <property type="entry name" value="EXOSTOSIN HEPARAN SULFATE GLYCOSYLTRANSFERASE -RELATED"/>
    <property type="match status" value="1"/>
</dbReference>
<dbReference type="GO" id="GO:0000139">
    <property type="term" value="C:Golgi membrane"/>
    <property type="evidence" value="ECO:0007669"/>
    <property type="project" value="UniProtKB-SubCell"/>
</dbReference>
<dbReference type="PANTHER" id="PTHR11062:SF337">
    <property type="entry name" value="OS04G0109900 PROTEIN"/>
    <property type="match status" value="1"/>
</dbReference>
<reference evidence="8" key="2">
    <citation type="journal article" date="2024" name="Plant">
        <title>Genomic evolution and insights into agronomic trait innovations of Sesamum species.</title>
        <authorList>
            <person name="Miao H."/>
            <person name="Wang L."/>
            <person name="Qu L."/>
            <person name="Liu H."/>
            <person name="Sun Y."/>
            <person name="Le M."/>
            <person name="Wang Q."/>
            <person name="Wei S."/>
            <person name="Zheng Y."/>
            <person name="Lin W."/>
            <person name="Duan Y."/>
            <person name="Cao H."/>
            <person name="Xiong S."/>
            <person name="Wang X."/>
            <person name="Wei L."/>
            <person name="Li C."/>
            <person name="Ma Q."/>
            <person name="Ju M."/>
            <person name="Zhao R."/>
            <person name="Li G."/>
            <person name="Mu C."/>
            <person name="Tian Q."/>
            <person name="Mei H."/>
            <person name="Zhang T."/>
            <person name="Gao T."/>
            <person name="Zhang H."/>
        </authorList>
    </citation>
    <scope>NUCLEOTIDE SEQUENCE</scope>
    <source>
        <strain evidence="8">G01</strain>
    </source>
</reference>
<comment type="similarity">
    <text evidence="2">Belongs to the glycosyltransferase 47 family.</text>
</comment>
<keyword evidence="6" id="KW-1133">Transmembrane helix</keyword>
<dbReference type="Pfam" id="PF03016">
    <property type="entry name" value="Exostosin_GT47"/>
    <property type="match status" value="1"/>
</dbReference>
<evidence type="ECO:0000256" key="6">
    <source>
        <dbReference type="SAM" id="Phobius"/>
    </source>
</evidence>
<dbReference type="AlphaFoldDB" id="A0AAW2MIC1"/>